<reference evidence="2" key="2">
    <citation type="journal article" date="2014" name="Arch. Insect Biochem. Physiol.">
        <title>MOLECULAR CHARACTERIZATION OF AN APOLIPOPHORIN-III GENE FROM THE CHINESE OAK SILKWORM, Antheraea pernyi (LEPIDOPTERA: SATURNIIDAE).</title>
        <authorList>
            <person name="Liu Q.N."/>
            <person name="Lin K.Z."/>
            <person name="Yang L.N."/>
            <person name="Dai L.S."/>
            <person name="Wang L."/>
            <person name="Sun Y."/>
            <person name="Qian C."/>
            <person name="Wei G.Q."/>
            <person name="Liu D.R."/>
            <person name="Zhu B.J."/>
            <person name="Liu C.L."/>
        </authorList>
    </citation>
    <scope>NUCLEOTIDE SEQUENCE</scope>
</reference>
<dbReference type="EMBL" id="KF915795">
    <property type="protein sequence ID" value="AIC33833.1"/>
    <property type="molecule type" value="mRNA"/>
</dbReference>
<organism evidence="2">
    <name type="scientific">Antheraea pernyi</name>
    <name type="common">Chinese oak silk moth</name>
    <name type="synonym">Bombyx pernyi</name>
    <dbReference type="NCBI Taxonomy" id="7119"/>
    <lineage>
        <taxon>Eukaryota</taxon>
        <taxon>Metazoa</taxon>
        <taxon>Ecdysozoa</taxon>
        <taxon>Arthropoda</taxon>
        <taxon>Hexapoda</taxon>
        <taxon>Insecta</taxon>
        <taxon>Pterygota</taxon>
        <taxon>Neoptera</taxon>
        <taxon>Endopterygota</taxon>
        <taxon>Lepidoptera</taxon>
        <taxon>Glossata</taxon>
        <taxon>Ditrysia</taxon>
        <taxon>Bombycoidea</taxon>
        <taxon>Saturniidae</taxon>
        <taxon>Saturniinae</taxon>
        <taxon>Saturniini</taxon>
        <taxon>Antheraea</taxon>
    </lineage>
</organism>
<dbReference type="SUPFAM" id="SSF47857">
    <property type="entry name" value="Apolipophorin-III"/>
    <property type="match status" value="1"/>
</dbReference>
<proteinExistence type="evidence at transcript level"/>
<dbReference type="InterPro" id="IPR010009">
    <property type="entry name" value="ApoLp-III"/>
</dbReference>
<reference evidence="2" key="1">
    <citation type="submission" date="2013-11" db="EMBL/GenBank/DDBJ databases">
        <authorList>
            <person name="Liu C.-L."/>
            <person name="Liu Q.-N."/>
            <person name="Zhu B.-J."/>
        </authorList>
    </citation>
    <scope>NUCLEOTIDE SEQUENCE</scope>
</reference>
<protein>
    <submittedName>
        <fullName evidence="2">Apolipophorin-III</fullName>
    </submittedName>
</protein>
<name>A0A0A0Q684_ANTPE</name>
<dbReference type="GO" id="GO:0008289">
    <property type="term" value="F:lipid binding"/>
    <property type="evidence" value="ECO:0007669"/>
    <property type="project" value="InterPro"/>
</dbReference>
<evidence type="ECO:0000313" key="2">
    <source>
        <dbReference type="EMBL" id="AIC33833.1"/>
    </source>
</evidence>
<keyword evidence="1" id="KW-0732">Signal</keyword>
<feature type="signal peptide" evidence="1">
    <location>
        <begin position="1"/>
        <end position="17"/>
    </location>
</feature>
<accession>A0A0A0Q684</accession>
<dbReference type="CDD" id="cd13769">
    <property type="entry name" value="ApoLp-III_like"/>
    <property type="match status" value="1"/>
</dbReference>
<dbReference type="Pfam" id="PF07464">
    <property type="entry name" value="ApoLp-III"/>
    <property type="match status" value="1"/>
</dbReference>
<dbReference type="AlphaFoldDB" id="A0A0A0Q684"/>
<feature type="chain" id="PRO_5001968559" evidence="1">
    <location>
        <begin position="18"/>
        <end position="186"/>
    </location>
</feature>
<sequence>MAIKCFILFACVALAQGAMVRRDAPNNVWQDMEKHAKTFQKTISDGFNQMVNSKNTQEFNKALKDGSDSVLQQLSKLSSSLQSVLNDANGKAKTVFEKTDQDIKHTIEELRKAHPEVEKQTTELRDKLQAAIQNTVQVSQNMAKEVSAHMDETNQKLAPKVKEAYDDFVKHAEELQKKLHEAAAKQ</sequence>
<dbReference type="GO" id="GO:0005576">
    <property type="term" value="C:extracellular region"/>
    <property type="evidence" value="ECO:0007669"/>
    <property type="project" value="InterPro"/>
</dbReference>
<dbReference type="GO" id="GO:0006869">
    <property type="term" value="P:lipid transport"/>
    <property type="evidence" value="ECO:0007669"/>
    <property type="project" value="InterPro"/>
</dbReference>
<dbReference type="Gene3D" id="1.20.120.20">
    <property type="entry name" value="Apolipoprotein"/>
    <property type="match status" value="1"/>
</dbReference>
<evidence type="ECO:0000256" key="1">
    <source>
        <dbReference type="SAM" id="SignalP"/>
    </source>
</evidence>